<evidence type="ECO:0000313" key="2">
    <source>
        <dbReference type="EMBL" id="GMF29630.1"/>
    </source>
</evidence>
<sequence>MERQVPVKKRCCFEPFLSDATLSAPTYHYQGSWEQSITLNLDNRHAQLTDSAASADNASVPIILSPPSTARFELSLNDFPTSFPSLEGVLSRGSQLTCNIKFKRPEVAESDYAWDNFQDQVVVHTKLSRLVICLEAWKFEVVSISGEQRGSLLFPASLPEVRPLSLRLFSAIERNAMRHRAPSSSLALITSTLELEQTNAVGNVSSVRTPRNQVLPSLSHPGSGDEQSSSLGSSQRSSALALSENVEQTLLPEVAIVQSQREARQVIMKLRCRRALHSNTTVPVGISPTAVTEIDLFPETVALDANTKAELEEFNNLVIAARDHVTKENAKAKHELSYYQQLLPVPPPRGSTPENPGPVVQKPRNTRQMSAATNRPSKLPSILRPSSSSGINAASMNNQEMSPLQRVPHRRKCSVRQRILRTTKLQSLSTSAEGLQVLQQQNSSGNSSSSTKLRDCTNNQLHEQVDELSDFDDTDPEVDDAPVLPDEVSGVAALDADEML</sequence>
<dbReference type="EMBL" id="BSXT01000541">
    <property type="protein sequence ID" value="GMF29630.1"/>
    <property type="molecule type" value="Genomic_DNA"/>
</dbReference>
<reference evidence="2" key="1">
    <citation type="submission" date="2023-04" db="EMBL/GenBank/DDBJ databases">
        <title>Phytophthora fragariaefolia NBRC 109709.</title>
        <authorList>
            <person name="Ichikawa N."/>
            <person name="Sato H."/>
            <person name="Tonouchi N."/>
        </authorList>
    </citation>
    <scope>NUCLEOTIDE SEQUENCE</scope>
    <source>
        <strain evidence="2">NBRC 109709</strain>
    </source>
</reference>
<comment type="caution">
    <text evidence="2">The sequence shown here is derived from an EMBL/GenBank/DDBJ whole genome shotgun (WGS) entry which is preliminary data.</text>
</comment>
<protein>
    <submittedName>
        <fullName evidence="2">Unnamed protein product</fullName>
    </submittedName>
</protein>
<feature type="compositionally biased region" description="Polar residues" evidence="1">
    <location>
        <begin position="366"/>
        <end position="376"/>
    </location>
</feature>
<gene>
    <name evidence="2" type="ORF">Pfra01_000637900</name>
</gene>
<proteinExistence type="predicted"/>
<feature type="region of interest" description="Disordered" evidence="1">
    <location>
        <begin position="346"/>
        <end position="413"/>
    </location>
</feature>
<evidence type="ECO:0000313" key="3">
    <source>
        <dbReference type="Proteomes" id="UP001165121"/>
    </source>
</evidence>
<dbReference type="OrthoDB" id="168166at2759"/>
<feature type="compositionally biased region" description="Polar residues" evidence="1">
    <location>
        <begin position="384"/>
        <end position="402"/>
    </location>
</feature>
<dbReference type="Proteomes" id="UP001165121">
    <property type="component" value="Unassembled WGS sequence"/>
</dbReference>
<feature type="region of interest" description="Disordered" evidence="1">
    <location>
        <begin position="465"/>
        <end position="500"/>
    </location>
</feature>
<keyword evidence="3" id="KW-1185">Reference proteome</keyword>
<evidence type="ECO:0000256" key="1">
    <source>
        <dbReference type="SAM" id="MobiDB-lite"/>
    </source>
</evidence>
<name>A0A9W6U5Z8_9STRA</name>
<organism evidence="2 3">
    <name type="scientific">Phytophthora fragariaefolia</name>
    <dbReference type="NCBI Taxonomy" id="1490495"/>
    <lineage>
        <taxon>Eukaryota</taxon>
        <taxon>Sar</taxon>
        <taxon>Stramenopiles</taxon>
        <taxon>Oomycota</taxon>
        <taxon>Peronosporomycetes</taxon>
        <taxon>Peronosporales</taxon>
        <taxon>Peronosporaceae</taxon>
        <taxon>Phytophthora</taxon>
    </lineage>
</organism>
<accession>A0A9W6U5Z8</accession>
<dbReference type="AlphaFoldDB" id="A0A9W6U5Z8"/>
<feature type="compositionally biased region" description="Acidic residues" evidence="1">
    <location>
        <begin position="466"/>
        <end position="480"/>
    </location>
</feature>
<feature type="region of interest" description="Disordered" evidence="1">
    <location>
        <begin position="211"/>
        <end position="238"/>
    </location>
</feature>
<feature type="compositionally biased region" description="Low complexity" evidence="1">
    <location>
        <begin position="222"/>
        <end position="238"/>
    </location>
</feature>